<organism evidence="8">
    <name type="scientific">metagenome</name>
    <dbReference type="NCBI Taxonomy" id="256318"/>
    <lineage>
        <taxon>unclassified sequences</taxon>
        <taxon>metagenomes</taxon>
    </lineage>
</organism>
<keyword evidence="5" id="KW-0482">Metalloprotease</keyword>
<feature type="region of interest" description="Disordered" evidence="6">
    <location>
        <begin position="138"/>
        <end position="164"/>
    </location>
</feature>
<dbReference type="EMBL" id="UIDG01000022">
    <property type="protein sequence ID" value="SUS04115.1"/>
    <property type="molecule type" value="Genomic_DNA"/>
</dbReference>
<dbReference type="GO" id="GO:0008270">
    <property type="term" value="F:zinc ion binding"/>
    <property type="evidence" value="ECO:0007669"/>
    <property type="project" value="TreeGrafter"/>
</dbReference>
<dbReference type="EMBL" id="UIDG01000634">
    <property type="protein sequence ID" value="SUS08674.1"/>
    <property type="molecule type" value="Genomic_DNA"/>
</dbReference>
<evidence type="ECO:0000256" key="2">
    <source>
        <dbReference type="ARBA" id="ARBA00022723"/>
    </source>
</evidence>
<dbReference type="Pfam" id="PF14464">
    <property type="entry name" value="Prok-JAB"/>
    <property type="match status" value="1"/>
</dbReference>
<name>A0A380TAE5_9ZZZZ</name>
<gene>
    <name evidence="8" type="ORF">DF3PB_1180005</name>
    <name evidence="9" type="ORF">DF3PB_80042</name>
</gene>
<sequence>MIILPDPLRRALIDTAVAARPHECCGLLVGRTVDGTTTIVDRIAPSRNVTLGAPASSFEIDPQLRLSLMRSLRGSSEAIIGHYHSHPRTTAEPSARDLSRVYEPDLVWLIIGLGSGSGPELRAWRYDQEAAGFAPLPIASAAPTKPSMTAHDQKPGAEPPCRRS</sequence>
<dbReference type="SUPFAM" id="SSF102712">
    <property type="entry name" value="JAB1/MPN domain"/>
    <property type="match status" value="1"/>
</dbReference>
<dbReference type="CDD" id="cd08070">
    <property type="entry name" value="MPN_like"/>
    <property type="match status" value="1"/>
</dbReference>
<keyword evidence="3" id="KW-0378">Hydrolase</keyword>
<feature type="domain" description="MPN" evidence="7">
    <location>
        <begin position="1"/>
        <end position="130"/>
    </location>
</feature>
<keyword evidence="4" id="KW-0862">Zinc</keyword>
<dbReference type="PROSITE" id="PS50249">
    <property type="entry name" value="MPN"/>
    <property type="match status" value="1"/>
</dbReference>
<evidence type="ECO:0000256" key="3">
    <source>
        <dbReference type="ARBA" id="ARBA00022801"/>
    </source>
</evidence>
<evidence type="ECO:0000256" key="1">
    <source>
        <dbReference type="ARBA" id="ARBA00022670"/>
    </source>
</evidence>
<reference evidence="8" key="1">
    <citation type="submission" date="2018-07" db="EMBL/GenBank/DDBJ databases">
        <authorList>
            <person name="Quirk P.G."/>
            <person name="Krulwich T.A."/>
        </authorList>
    </citation>
    <scope>NUCLEOTIDE SEQUENCE</scope>
</reference>
<dbReference type="InterPro" id="IPR037518">
    <property type="entry name" value="MPN"/>
</dbReference>
<dbReference type="InterPro" id="IPR000555">
    <property type="entry name" value="JAMM/MPN+_dom"/>
</dbReference>
<evidence type="ECO:0000313" key="9">
    <source>
        <dbReference type="EMBL" id="SUS08674.1"/>
    </source>
</evidence>
<protein>
    <recommendedName>
        <fullName evidence="7">MPN domain-containing protein</fullName>
    </recommendedName>
</protein>
<accession>A0A380TAE5</accession>
<evidence type="ECO:0000259" key="7">
    <source>
        <dbReference type="PROSITE" id="PS50249"/>
    </source>
</evidence>
<keyword evidence="2" id="KW-0479">Metal-binding</keyword>
<dbReference type="GO" id="GO:0008235">
    <property type="term" value="F:metalloexopeptidase activity"/>
    <property type="evidence" value="ECO:0007669"/>
    <property type="project" value="TreeGrafter"/>
</dbReference>
<keyword evidence="1" id="KW-0645">Protease</keyword>
<dbReference type="PANTHER" id="PTHR34858">
    <property type="entry name" value="CYSO-CYSTEINE PEPTIDASE"/>
    <property type="match status" value="1"/>
</dbReference>
<dbReference type="SMART" id="SM00232">
    <property type="entry name" value="JAB_MPN"/>
    <property type="match status" value="1"/>
</dbReference>
<dbReference type="AlphaFoldDB" id="A0A380TAE5"/>
<dbReference type="InterPro" id="IPR028090">
    <property type="entry name" value="JAB_dom_prok"/>
</dbReference>
<evidence type="ECO:0000313" key="8">
    <source>
        <dbReference type="EMBL" id="SUS04115.1"/>
    </source>
</evidence>
<proteinExistence type="predicted"/>
<evidence type="ECO:0000256" key="5">
    <source>
        <dbReference type="ARBA" id="ARBA00023049"/>
    </source>
</evidence>
<dbReference type="Gene3D" id="3.40.140.10">
    <property type="entry name" value="Cytidine Deaminase, domain 2"/>
    <property type="match status" value="1"/>
</dbReference>
<dbReference type="InterPro" id="IPR051929">
    <property type="entry name" value="VirAsm_ModProt"/>
</dbReference>
<evidence type="ECO:0000256" key="6">
    <source>
        <dbReference type="SAM" id="MobiDB-lite"/>
    </source>
</evidence>
<evidence type="ECO:0000256" key="4">
    <source>
        <dbReference type="ARBA" id="ARBA00022833"/>
    </source>
</evidence>
<dbReference type="PANTHER" id="PTHR34858:SF1">
    <property type="entry name" value="CYSO-CYSTEINE PEPTIDASE"/>
    <property type="match status" value="1"/>
</dbReference>
<dbReference type="GO" id="GO:0006508">
    <property type="term" value="P:proteolysis"/>
    <property type="evidence" value="ECO:0007669"/>
    <property type="project" value="UniProtKB-KW"/>
</dbReference>